<name>A0A0F7L3X2_9VIRU</name>
<proteinExistence type="predicted"/>
<evidence type="ECO:0000313" key="1">
    <source>
        <dbReference type="EMBL" id="AKH46173.1"/>
    </source>
</evidence>
<protein>
    <submittedName>
        <fullName evidence="1">Uncharacterized protein</fullName>
    </submittedName>
</protein>
<reference evidence="1" key="1">
    <citation type="journal article" date="2015" name="Front. Microbiol.">
        <title>Combining genomic sequencing methods to explore viral diversity and reveal potential virus-host interactions.</title>
        <authorList>
            <person name="Chow C.E."/>
            <person name="Winget D.M."/>
            <person name="White R.A.III."/>
            <person name="Hallam S.J."/>
            <person name="Suttle C.A."/>
        </authorList>
    </citation>
    <scope>NUCLEOTIDE SEQUENCE</scope>
    <source>
        <strain evidence="1">Anoxic3_4</strain>
    </source>
</reference>
<organism evidence="1">
    <name type="scientific">uncultured marine virus</name>
    <dbReference type="NCBI Taxonomy" id="186617"/>
    <lineage>
        <taxon>Viruses</taxon>
        <taxon>environmental samples</taxon>
    </lineage>
</organism>
<sequence>MRNDSIFPDVPTPELFCTIGIFIPRFIFRTCFFSFRSRSSGSFEYTNDGELASQIASAAVAFVIVVSKFAKSII</sequence>
<dbReference type="EMBL" id="KR029579">
    <property type="protein sequence ID" value="AKH46173.1"/>
    <property type="molecule type" value="Genomic_DNA"/>
</dbReference>
<reference evidence="1" key="2">
    <citation type="submission" date="2015-03" db="EMBL/GenBank/DDBJ databases">
        <authorList>
            <person name="Chow C.-E.T."/>
            <person name="Winget D.M."/>
            <person name="White R.A.III."/>
            <person name="Hallam S.J."/>
            <person name="Suttle C.A."/>
        </authorList>
    </citation>
    <scope>NUCLEOTIDE SEQUENCE</scope>
    <source>
        <strain evidence="1">Anoxic3_4</strain>
    </source>
</reference>
<accession>A0A0F7L3X2</accession>